<dbReference type="EMBL" id="JAQGDS010000012">
    <property type="protein sequence ID" value="KAJ6256823.1"/>
    <property type="molecule type" value="Genomic_DNA"/>
</dbReference>
<evidence type="ECO:0000313" key="3">
    <source>
        <dbReference type="EMBL" id="KAJ6256823.1"/>
    </source>
</evidence>
<protein>
    <recommendedName>
        <fullName evidence="2">DUF3020 domain-containing protein</fullName>
    </recommendedName>
</protein>
<feature type="compositionally biased region" description="Pro residues" evidence="1">
    <location>
        <begin position="739"/>
        <end position="751"/>
    </location>
</feature>
<feature type="compositionally biased region" description="Basic and acidic residues" evidence="1">
    <location>
        <begin position="68"/>
        <end position="77"/>
    </location>
</feature>
<feature type="region of interest" description="Disordered" evidence="1">
    <location>
        <begin position="57"/>
        <end position="92"/>
    </location>
</feature>
<feature type="compositionally biased region" description="Low complexity" evidence="1">
    <location>
        <begin position="452"/>
        <end position="463"/>
    </location>
</feature>
<feature type="region of interest" description="Disordered" evidence="1">
    <location>
        <begin position="198"/>
        <end position="263"/>
    </location>
</feature>
<feature type="region of interest" description="Disordered" evidence="1">
    <location>
        <begin position="497"/>
        <end position="517"/>
    </location>
</feature>
<dbReference type="InterPro" id="IPR021386">
    <property type="entry name" value="SPP41_DUF3020"/>
</dbReference>
<feature type="compositionally biased region" description="Low complexity" evidence="1">
    <location>
        <begin position="432"/>
        <end position="445"/>
    </location>
</feature>
<evidence type="ECO:0000259" key="2">
    <source>
        <dbReference type="Pfam" id="PF11223"/>
    </source>
</evidence>
<dbReference type="Proteomes" id="UP001221413">
    <property type="component" value="Unassembled WGS sequence"/>
</dbReference>
<feature type="region of interest" description="Disordered" evidence="1">
    <location>
        <begin position="649"/>
        <end position="692"/>
    </location>
</feature>
<comment type="caution">
    <text evidence="3">The sequence shown here is derived from an EMBL/GenBank/DDBJ whole genome shotgun (WGS) entry which is preliminary data.</text>
</comment>
<feature type="compositionally biased region" description="Low complexity" evidence="1">
    <location>
        <begin position="649"/>
        <end position="667"/>
    </location>
</feature>
<keyword evidence="4" id="KW-1185">Reference proteome</keyword>
<feature type="region of interest" description="Disordered" evidence="1">
    <location>
        <begin position="401"/>
        <end position="466"/>
    </location>
</feature>
<feature type="compositionally biased region" description="Acidic residues" evidence="1">
    <location>
        <begin position="671"/>
        <end position="692"/>
    </location>
</feature>
<evidence type="ECO:0000256" key="1">
    <source>
        <dbReference type="SAM" id="MobiDB-lite"/>
    </source>
</evidence>
<feature type="domain" description="DUF3020" evidence="2">
    <location>
        <begin position="225"/>
        <end position="273"/>
    </location>
</feature>
<sequence>MRPVGCTSAGIPSSNRDVVANAFIVTLDESPPPPLDDVSLALKIAALATDIEDVLRKRKASPASDIADESRSKRQRGELANGEATLPPRASSFDTYLPALPVRSTSLPPNMAPMELPPPYVERPIINPGQTTPFPLLLGLQPTHHSPTSHEHVYVAPPRENLQFTATDLPRDDDSMMRWLAHRVRDSATTHNIAMSMESEHSPDHGGGESDPESRAERERVRAENRERKKKWREENSDRNKDNDLRGRVSRRANKIFGPGNSEEKRQWIASEFDKRKSKREFKTQLKKNETPGSLCWNANDDFSDHPSQVMAGVLTNQEGAAENFRNWLETGDVDIETWMAACQKIWGDPELREYLETLAPENDGETSANGQGGKADGKGADDGLTSKFDAAFDAIIGRPASKPTVVPTPIQQQAAETPEIDMTAAETTPPNESGSAENAENEAAVSDEADAATAEAGGSAEAFDQLTEEDLKRLIDSGEMSMEDIAALEAALGDETYGQGTDLPEPQAETGASSAEQTDIALPDLHSDHTDISDLHLQLEMMSPSTRDTFLSTIIGHPAIDEMKLDETAAVESTEQADSTEETATADAAGEDGSVLDLLASAGINLDDLDEEQLQKFINAVSGDGDMDEVITGIQAQQEAAAQAAAAAADSDKATAPTAQQTSQATMTDDNMDLNDEDDGNYGEDFDDSDEIDLTPDIMRIILERSDYSSLLGGQSLDSLTTSDNSAGGDAHTIQPTPSAPMPPPPPPSRTPARQTYPMIQQQRQQQLQQQHGQQYNYVTGRYGNHYTYSYQRPTDVPILPPGYSAHQRPPVMPQQQQAPRYPDLTYLLKPLAYKPAKVAPHTPVVTATTPTTPAGENDSALVNGVVGAGQSARAAIRNALSELRQFELPIPSFMNRTPSVVDIERKREEERNVRAMGFPPMAGGLKL</sequence>
<feature type="region of interest" description="Disordered" evidence="1">
    <location>
        <begin position="362"/>
        <end position="383"/>
    </location>
</feature>
<feature type="region of interest" description="Disordered" evidence="1">
    <location>
        <begin position="720"/>
        <end position="770"/>
    </location>
</feature>
<proteinExistence type="predicted"/>
<dbReference type="AlphaFoldDB" id="A0AAD6NHJ0"/>
<dbReference type="Pfam" id="PF11223">
    <property type="entry name" value="DUF3020"/>
    <property type="match status" value="1"/>
</dbReference>
<evidence type="ECO:0000313" key="4">
    <source>
        <dbReference type="Proteomes" id="UP001221413"/>
    </source>
</evidence>
<accession>A0AAD6NHJ0</accession>
<name>A0AAD6NHJ0_DREDA</name>
<reference evidence="3" key="1">
    <citation type="submission" date="2023-01" db="EMBL/GenBank/DDBJ databases">
        <title>The chitinases involved in constricting ring structure development in the nematode-trapping fungus Drechslerella dactyloides.</title>
        <authorList>
            <person name="Wang R."/>
            <person name="Zhang L."/>
            <person name="Tang P."/>
            <person name="Li S."/>
            <person name="Liang L."/>
        </authorList>
    </citation>
    <scope>NUCLEOTIDE SEQUENCE</scope>
    <source>
        <strain evidence="3">YMF1.00031</strain>
    </source>
</reference>
<feature type="compositionally biased region" description="Basic and acidic residues" evidence="1">
    <location>
        <begin position="198"/>
        <end position="247"/>
    </location>
</feature>
<organism evidence="3 4">
    <name type="scientific">Drechslerella dactyloides</name>
    <name type="common">Nematode-trapping fungus</name>
    <name type="synonym">Arthrobotrys dactyloides</name>
    <dbReference type="NCBI Taxonomy" id="74499"/>
    <lineage>
        <taxon>Eukaryota</taxon>
        <taxon>Fungi</taxon>
        <taxon>Dikarya</taxon>
        <taxon>Ascomycota</taxon>
        <taxon>Pezizomycotina</taxon>
        <taxon>Orbiliomycetes</taxon>
        <taxon>Orbiliales</taxon>
        <taxon>Orbiliaceae</taxon>
        <taxon>Drechslerella</taxon>
    </lineage>
</organism>
<gene>
    <name evidence="3" type="ORF">Dda_8691</name>
</gene>